<accession>A0A642VDM6</accession>
<dbReference type="AlphaFoldDB" id="A0A642VDM6"/>
<protein>
    <recommendedName>
        <fullName evidence="1">Rad60/SUMO-like domain-containing protein</fullName>
    </recommendedName>
</protein>
<comment type="caution">
    <text evidence="2">The sequence shown here is derived from an EMBL/GenBank/DDBJ whole genome shotgun (WGS) entry which is preliminary data.</text>
</comment>
<evidence type="ECO:0000313" key="3">
    <source>
        <dbReference type="Proteomes" id="UP000761534"/>
    </source>
</evidence>
<dbReference type="Proteomes" id="UP000761534">
    <property type="component" value="Unassembled WGS sequence"/>
</dbReference>
<dbReference type="Gene3D" id="3.10.20.90">
    <property type="entry name" value="Phosphatidylinositol 3-kinase Catalytic Subunit, Chain A, domain 1"/>
    <property type="match status" value="1"/>
</dbReference>
<reference evidence="2" key="1">
    <citation type="journal article" date="2019" name="G3 (Bethesda)">
        <title>Genome Assemblies of Two Rare Opportunistic Yeast Pathogens: Diutina rugosa (syn. Candida rugosa) and Trichomonascus ciferrii (syn. Candida ciferrii).</title>
        <authorList>
            <person name="Mixao V."/>
            <person name="Saus E."/>
            <person name="Hansen A.P."/>
            <person name="Lass-Florl C."/>
            <person name="Gabaldon T."/>
        </authorList>
    </citation>
    <scope>NUCLEOTIDE SEQUENCE</scope>
    <source>
        <strain evidence="2">CBS 4856</strain>
    </source>
</reference>
<feature type="domain" description="Rad60/SUMO-like" evidence="1">
    <location>
        <begin position="21"/>
        <end position="77"/>
    </location>
</feature>
<evidence type="ECO:0000313" key="2">
    <source>
        <dbReference type="EMBL" id="KAA8917484.1"/>
    </source>
</evidence>
<sequence>MSDQEAAKSDVKPEGTATEHINIKVTDGSTEIYFKIKKTTPLRKVMDAFSKRTGKDMASLRFLHEGERINADDTPEKVSGRLIRPVSGWLTNGVVA</sequence>
<gene>
    <name evidence="2" type="ORF">TRICI_000350</name>
</gene>
<keyword evidence="3" id="KW-1185">Reference proteome</keyword>
<dbReference type="PANTHER" id="PTHR10562">
    <property type="entry name" value="SMALL UBIQUITIN-RELATED MODIFIER"/>
    <property type="match status" value="1"/>
</dbReference>
<dbReference type="InterPro" id="IPR022617">
    <property type="entry name" value="Rad60/SUMO-like_dom"/>
</dbReference>
<organism evidence="2 3">
    <name type="scientific">Trichomonascus ciferrii</name>
    <dbReference type="NCBI Taxonomy" id="44093"/>
    <lineage>
        <taxon>Eukaryota</taxon>
        <taxon>Fungi</taxon>
        <taxon>Dikarya</taxon>
        <taxon>Ascomycota</taxon>
        <taxon>Saccharomycotina</taxon>
        <taxon>Dipodascomycetes</taxon>
        <taxon>Dipodascales</taxon>
        <taxon>Trichomonascaceae</taxon>
        <taxon>Trichomonascus</taxon>
        <taxon>Trichomonascus ciferrii complex</taxon>
    </lineage>
</organism>
<dbReference type="OrthoDB" id="442921at2759"/>
<dbReference type="Pfam" id="PF11976">
    <property type="entry name" value="Rad60-SLD"/>
    <property type="match status" value="1"/>
</dbReference>
<dbReference type="InterPro" id="IPR029071">
    <property type="entry name" value="Ubiquitin-like_domsf"/>
</dbReference>
<dbReference type="VEuPathDB" id="FungiDB:TRICI_000350"/>
<dbReference type="SUPFAM" id="SSF54236">
    <property type="entry name" value="Ubiquitin-like"/>
    <property type="match status" value="1"/>
</dbReference>
<dbReference type="EMBL" id="SWFS01000032">
    <property type="protein sequence ID" value="KAA8917484.1"/>
    <property type="molecule type" value="Genomic_DNA"/>
</dbReference>
<proteinExistence type="predicted"/>
<name>A0A642VDM6_9ASCO</name>
<evidence type="ECO:0000259" key="1">
    <source>
        <dbReference type="Pfam" id="PF11976"/>
    </source>
</evidence>